<comment type="pathway">
    <text evidence="1">Lipid metabolism.</text>
</comment>
<feature type="transmembrane region" description="Helical" evidence="4">
    <location>
        <begin position="7"/>
        <end position="29"/>
    </location>
</feature>
<dbReference type="GO" id="GO:0003841">
    <property type="term" value="F:1-acylglycerol-3-phosphate O-acyltransferase activity"/>
    <property type="evidence" value="ECO:0007669"/>
    <property type="project" value="TreeGrafter"/>
</dbReference>
<evidence type="ECO:0000256" key="3">
    <source>
        <dbReference type="ARBA" id="ARBA00023315"/>
    </source>
</evidence>
<evidence type="ECO:0000259" key="5">
    <source>
        <dbReference type="SMART" id="SM00563"/>
    </source>
</evidence>
<dbReference type="Pfam" id="PF01553">
    <property type="entry name" value="Acyltransferase"/>
    <property type="match status" value="1"/>
</dbReference>
<proteinExistence type="predicted"/>
<dbReference type="RefSeq" id="WP_018063858.1">
    <property type="nucleotide sequence ID" value="NZ_AQWH01000004.1"/>
</dbReference>
<dbReference type="SUPFAM" id="SSF69593">
    <property type="entry name" value="Glycerol-3-phosphate (1)-acyltransferase"/>
    <property type="match status" value="1"/>
</dbReference>
<evidence type="ECO:0000256" key="4">
    <source>
        <dbReference type="SAM" id="Phobius"/>
    </source>
</evidence>
<dbReference type="eggNOG" id="COG0204">
    <property type="taxonomic scope" value="Bacteria"/>
</dbReference>
<keyword evidence="4" id="KW-1133">Transmembrane helix</keyword>
<dbReference type="CDD" id="cd07989">
    <property type="entry name" value="LPLAT_AGPAT-like"/>
    <property type="match status" value="1"/>
</dbReference>
<keyword evidence="4" id="KW-0812">Transmembrane</keyword>
<dbReference type="PANTHER" id="PTHR10434:SF40">
    <property type="entry name" value="1-ACYL-SN-GLYCEROL-3-PHOSPHATE ACYLTRANSFERASE"/>
    <property type="match status" value="1"/>
</dbReference>
<dbReference type="PANTHER" id="PTHR10434">
    <property type="entry name" value="1-ACYL-SN-GLYCEROL-3-PHOSPHATE ACYLTRANSFERASE"/>
    <property type="match status" value="1"/>
</dbReference>
<dbReference type="EMBL" id="CP020330">
    <property type="protein sequence ID" value="AQZ51549.1"/>
    <property type="molecule type" value="Genomic_DNA"/>
</dbReference>
<dbReference type="SMART" id="SM00563">
    <property type="entry name" value="PlsC"/>
    <property type="match status" value="1"/>
</dbReference>
<dbReference type="KEGG" id="mmed:Mame_02214"/>
<keyword evidence="7" id="KW-1185">Reference proteome</keyword>
<keyword evidence="2 6" id="KW-0808">Transferase</keyword>
<keyword evidence="4" id="KW-0472">Membrane</keyword>
<name>A0A1U9Z1I3_9HYPH</name>
<dbReference type="Proteomes" id="UP000191135">
    <property type="component" value="Chromosome"/>
</dbReference>
<organism evidence="6 7">
    <name type="scientific">Martelella mediterranea DSM 17316</name>
    <dbReference type="NCBI Taxonomy" id="1122214"/>
    <lineage>
        <taxon>Bacteria</taxon>
        <taxon>Pseudomonadati</taxon>
        <taxon>Pseudomonadota</taxon>
        <taxon>Alphaproteobacteria</taxon>
        <taxon>Hyphomicrobiales</taxon>
        <taxon>Aurantimonadaceae</taxon>
        <taxon>Martelella</taxon>
    </lineage>
</organism>
<protein>
    <submittedName>
        <fullName evidence="6">2-acyl-glycerophospho-ethanolamine acyltransferase</fullName>
    </submittedName>
</protein>
<dbReference type="AlphaFoldDB" id="A0A1U9Z1I3"/>
<dbReference type="OrthoDB" id="5290997at2"/>
<accession>A0A1U9Z1I3</accession>
<dbReference type="STRING" id="1122214.Mame_02214"/>
<evidence type="ECO:0000256" key="1">
    <source>
        <dbReference type="ARBA" id="ARBA00005189"/>
    </source>
</evidence>
<sequence>MGMIRSAAFNIAFYVGTAVLMIVQSPYYFLASRKNAYRVVVQGWGRFVNAQMRLWAGATFTIEGLENLPDGPCIIAPKHQSAWDTIMLLPWIPDSVFMLKRELIQMPLFGWYLKKQRQIAVDRAQTGRAMADAIARTKAEVETGRQLVIFPEGTRRPPGAAPDYKRGIQRLYRDLGVPVIPVVMHPGLFWPRGSFRRQGGHFKVRILPAIAPGKEPRQFFDQLVETMERESDRLLIETVDANPHLDLPEVTRKRVAELRASDGA</sequence>
<dbReference type="InterPro" id="IPR002123">
    <property type="entry name" value="Plipid/glycerol_acylTrfase"/>
</dbReference>
<evidence type="ECO:0000313" key="7">
    <source>
        <dbReference type="Proteomes" id="UP000191135"/>
    </source>
</evidence>
<keyword evidence="3 6" id="KW-0012">Acyltransferase</keyword>
<feature type="domain" description="Phospholipid/glycerol acyltransferase" evidence="5">
    <location>
        <begin position="73"/>
        <end position="187"/>
    </location>
</feature>
<dbReference type="GO" id="GO:0006654">
    <property type="term" value="P:phosphatidic acid biosynthetic process"/>
    <property type="evidence" value="ECO:0007669"/>
    <property type="project" value="TreeGrafter"/>
</dbReference>
<evidence type="ECO:0000256" key="2">
    <source>
        <dbReference type="ARBA" id="ARBA00022679"/>
    </source>
</evidence>
<gene>
    <name evidence="6" type="ORF">Mame_02214</name>
</gene>
<evidence type="ECO:0000313" key="6">
    <source>
        <dbReference type="EMBL" id="AQZ51549.1"/>
    </source>
</evidence>
<reference evidence="6 7" key="1">
    <citation type="submission" date="2017-03" db="EMBL/GenBank/DDBJ databases">
        <title>Foreign affairs: Plasmid Transfer between Roseobacters and Rhizobia.</title>
        <authorList>
            <person name="Bartling P."/>
            <person name="Bunk B."/>
            <person name="Overmann J."/>
            <person name="Brinkmann H."/>
            <person name="Petersen J."/>
        </authorList>
    </citation>
    <scope>NUCLEOTIDE SEQUENCE [LARGE SCALE GENOMIC DNA]</scope>
    <source>
        <strain evidence="6 7">MACL11</strain>
    </source>
</reference>